<feature type="region of interest" description="Disordered" evidence="1">
    <location>
        <begin position="38"/>
        <end position="69"/>
    </location>
</feature>
<evidence type="ECO:0000256" key="1">
    <source>
        <dbReference type="SAM" id="MobiDB-lite"/>
    </source>
</evidence>
<dbReference type="PANTHER" id="PTHR10229">
    <property type="entry name" value="GTP-BINDING PROTEIN HFLX"/>
    <property type="match status" value="1"/>
</dbReference>
<organism evidence="2">
    <name type="scientific">Rhizophora mucronata</name>
    <name type="common">Asiatic mangrove</name>
    <dbReference type="NCBI Taxonomy" id="61149"/>
    <lineage>
        <taxon>Eukaryota</taxon>
        <taxon>Viridiplantae</taxon>
        <taxon>Streptophyta</taxon>
        <taxon>Embryophyta</taxon>
        <taxon>Tracheophyta</taxon>
        <taxon>Spermatophyta</taxon>
        <taxon>Magnoliopsida</taxon>
        <taxon>eudicotyledons</taxon>
        <taxon>Gunneridae</taxon>
        <taxon>Pentapetalae</taxon>
        <taxon>rosids</taxon>
        <taxon>fabids</taxon>
        <taxon>Malpighiales</taxon>
        <taxon>Rhizophoraceae</taxon>
        <taxon>Rhizophora</taxon>
    </lineage>
</organism>
<dbReference type="GO" id="GO:0005525">
    <property type="term" value="F:GTP binding"/>
    <property type="evidence" value="ECO:0007669"/>
    <property type="project" value="InterPro"/>
</dbReference>
<dbReference type="GO" id="GO:0043022">
    <property type="term" value="F:ribosome binding"/>
    <property type="evidence" value="ECO:0007669"/>
    <property type="project" value="TreeGrafter"/>
</dbReference>
<dbReference type="PANTHER" id="PTHR10229:SF8">
    <property type="entry name" value="GTPASE HFLX"/>
    <property type="match status" value="1"/>
</dbReference>
<protein>
    <submittedName>
        <fullName evidence="2">GTP-binding protein At3g49725ic</fullName>
    </submittedName>
</protein>
<dbReference type="InterPro" id="IPR016496">
    <property type="entry name" value="GTPase_HflX"/>
</dbReference>
<evidence type="ECO:0000313" key="2">
    <source>
        <dbReference type="EMBL" id="MBX22869.1"/>
    </source>
</evidence>
<feature type="compositionally biased region" description="Polar residues" evidence="1">
    <location>
        <begin position="58"/>
        <end position="69"/>
    </location>
</feature>
<dbReference type="EMBL" id="GGEC01042385">
    <property type="protein sequence ID" value="MBX22869.1"/>
    <property type="molecule type" value="Transcribed_RNA"/>
</dbReference>
<accession>A0A2P2LY28</accession>
<dbReference type="GO" id="GO:0005737">
    <property type="term" value="C:cytoplasm"/>
    <property type="evidence" value="ECO:0007669"/>
    <property type="project" value="TreeGrafter"/>
</dbReference>
<proteinExistence type="predicted"/>
<dbReference type="AlphaFoldDB" id="A0A2P2LY28"/>
<name>A0A2P2LY28_RHIMU</name>
<sequence>MLALSLGSRLKTLAQFLTSLNQSQTSLYQSPPPSPIYVLSSPFSSKQRQKEEDDGNDFVSSFSRHTNSPPRLFVVQPRFRPDGLLQAKLSEALSLADSLEEQRVGYFETELSSKASPHSAVVQNPILRSSKARADTYFGPGTVETIKSHVNYLDTKARSIF</sequence>
<reference evidence="2" key="1">
    <citation type="submission" date="2018-02" db="EMBL/GenBank/DDBJ databases">
        <title>Rhizophora mucronata_Transcriptome.</title>
        <authorList>
            <person name="Meera S.P."/>
            <person name="Sreeshan A."/>
            <person name="Augustine A."/>
        </authorList>
    </citation>
    <scope>NUCLEOTIDE SEQUENCE</scope>
    <source>
        <tissue evidence="2">Leaf</tissue>
    </source>
</reference>
<dbReference type="EMBL" id="GGEC01042366">
    <property type="protein sequence ID" value="MBX22850.1"/>
    <property type="molecule type" value="Transcribed_RNA"/>
</dbReference>